<gene>
    <name evidence="3" type="ORF">ACFQ19_03550</name>
</gene>
<evidence type="ECO:0000256" key="1">
    <source>
        <dbReference type="SAM" id="MobiDB-lite"/>
    </source>
</evidence>
<feature type="chain" id="PRO_5045890080" description="PepSY domain-containing protein" evidence="2">
    <location>
        <begin position="23"/>
        <end position="139"/>
    </location>
</feature>
<accession>A0ABW3NDL0</accession>
<protein>
    <recommendedName>
        <fullName evidence="5">PepSY domain-containing protein</fullName>
    </recommendedName>
</protein>
<proteinExistence type="predicted"/>
<evidence type="ECO:0008006" key="5">
    <source>
        <dbReference type="Google" id="ProtNLM"/>
    </source>
</evidence>
<evidence type="ECO:0000313" key="4">
    <source>
        <dbReference type="Proteomes" id="UP001597041"/>
    </source>
</evidence>
<feature type="region of interest" description="Disordered" evidence="1">
    <location>
        <begin position="24"/>
        <end position="69"/>
    </location>
</feature>
<organism evidence="3 4">
    <name type="scientific">Oceanobacillus locisalsi</name>
    <dbReference type="NCBI Taxonomy" id="546107"/>
    <lineage>
        <taxon>Bacteria</taxon>
        <taxon>Bacillati</taxon>
        <taxon>Bacillota</taxon>
        <taxon>Bacilli</taxon>
        <taxon>Bacillales</taxon>
        <taxon>Bacillaceae</taxon>
        <taxon>Oceanobacillus</taxon>
    </lineage>
</organism>
<evidence type="ECO:0000313" key="3">
    <source>
        <dbReference type="EMBL" id="MFD1065093.1"/>
    </source>
</evidence>
<dbReference type="EMBL" id="JBHTKK010000002">
    <property type="protein sequence ID" value="MFD1065093.1"/>
    <property type="molecule type" value="Genomic_DNA"/>
</dbReference>
<keyword evidence="2" id="KW-0732">Signal</keyword>
<keyword evidence="4" id="KW-1185">Reference proteome</keyword>
<dbReference type="Proteomes" id="UP001597041">
    <property type="component" value="Unassembled WGS sequence"/>
</dbReference>
<reference evidence="4" key="1">
    <citation type="journal article" date="2019" name="Int. J. Syst. Evol. Microbiol.">
        <title>The Global Catalogue of Microorganisms (GCM) 10K type strain sequencing project: providing services to taxonomists for standard genome sequencing and annotation.</title>
        <authorList>
            <consortium name="The Broad Institute Genomics Platform"/>
            <consortium name="The Broad Institute Genome Sequencing Center for Infectious Disease"/>
            <person name="Wu L."/>
            <person name="Ma J."/>
        </authorList>
    </citation>
    <scope>NUCLEOTIDE SEQUENCE [LARGE SCALE GENOMIC DNA]</scope>
    <source>
        <strain evidence="4">CCUG 56608</strain>
    </source>
</reference>
<feature type="signal peptide" evidence="2">
    <location>
        <begin position="1"/>
        <end position="22"/>
    </location>
</feature>
<feature type="compositionally biased region" description="Acidic residues" evidence="1">
    <location>
        <begin position="34"/>
        <end position="56"/>
    </location>
</feature>
<dbReference type="RefSeq" id="WP_379590641.1">
    <property type="nucleotide sequence ID" value="NZ_JBHTKK010000002.1"/>
</dbReference>
<comment type="caution">
    <text evidence="3">The sequence shown here is derived from an EMBL/GenBank/DDBJ whole genome shotgun (WGS) entry which is preliminary data.</text>
</comment>
<dbReference type="PROSITE" id="PS51257">
    <property type="entry name" value="PROKAR_LIPOPROTEIN"/>
    <property type="match status" value="1"/>
</dbReference>
<sequence>MKKSLQLIGLLLLLTIISACQSDTEQEVNNQNDESGETTQENESDIAGDVSEEPDNETAANENADSAYEYEEQEVIEGQIEEGTYDVIVETDNPGSRVMFYEINGEKYYKTVFVKEDNRLKIIDIQNDEEQGLIYNDII</sequence>
<evidence type="ECO:0000256" key="2">
    <source>
        <dbReference type="SAM" id="SignalP"/>
    </source>
</evidence>
<feature type="compositionally biased region" description="Polar residues" evidence="1">
    <location>
        <begin position="24"/>
        <end position="33"/>
    </location>
</feature>
<name>A0ABW3NDL0_9BACI</name>